<dbReference type="SUPFAM" id="SSF50104">
    <property type="entry name" value="Translation proteins SH3-like domain"/>
    <property type="match status" value="1"/>
</dbReference>
<dbReference type="PANTHER" id="PTHR30265">
    <property type="entry name" value="RHO-INTERACTING TRANSCRIPTION TERMINATION FACTOR NUSG"/>
    <property type="match status" value="1"/>
</dbReference>
<proteinExistence type="predicted"/>
<evidence type="ECO:0000256" key="1">
    <source>
        <dbReference type="ARBA" id="ARBA00022814"/>
    </source>
</evidence>
<evidence type="ECO:0000313" key="6">
    <source>
        <dbReference type="Proteomes" id="UP000661077"/>
    </source>
</evidence>
<dbReference type="InterPro" id="IPR006645">
    <property type="entry name" value="NGN-like_dom"/>
</dbReference>
<dbReference type="InterPro" id="IPR036735">
    <property type="entry name" value="NGN_dom_sf"/>
</dbReference>
<evidence type="ECO:0000256" key="3">
    <source>
        <dbReference type="ARBA" id="ARBA00023163"/>
    </source>
</evidence>
<protein>
    <submittedName>
        <fullName evidence="5">UpxY family transcription antiterminator</fullName>
    </submittedName>
</protein>
<dbReference type="SUPFAM" id="SSF82679">
    <property type="entry name" value="N-utilization substance G protein NusG, N-terminal domain"/>
    <property type="match status" value="1"/>
</dbReference>
<accession>A0ABS1X5R2</accession>
<keyword evidence="2" id="KW-0805">Transcription regulation</keyword>
<comment type="caution">
    <text evidence="5">The sequence shown here is derived from an EMBL/GenBank/DDBJ whole genome shotgun (WGS) entry which is preliminary data.</text>
</comment>
<organism evidence="5 6">
    <name type="scientific">Steroidobacter gossypii</name>
    <dbReference type="NCBI Taxonomy" id="2805490"/>
    <lineage>
        <taxon>Bacteria</taxon>
        <taxon>Pseudomonadati</taxon>
        <taxon>Pseudomonadota</taxon>
        <taxon>Gammaproteobacteria</taxon>
        <taxon>Steroidobacterales</taxon>
        <taxon>Steroidobacteraceae</taxon>
        <taxon>Steroidobacter</taxon>
    </lineage>
</organism>
<dbReference type="Gene3D" id="3.30.70.940">
    <property type="entry name" value="NusG, N-terminal domain"/>
    <property type="match status" value="1"/>
</dbReference>
<dbReference type="InterPro" id="IPR043425">
    <property type="entry name" value="NusG-like"/>
</dbReference>
<name>A0ABS1X5R2_9GAMM</name>
<evidence type="ECO:0000256" key="2">
    <source>
        <dbReference type="ARBA" id="ARBA00023015"/>
    </source>
</evidence>
<feature type="domain" description="NusG-like N-terminal" evidence="4">
    <location>
        <begin position="7"/>
        <end position="104"/>
    </location>
</feature>
<gene>
    <name evidence="5" type="ORF">JM946_27880</name>
</gene>
<reference evidence="5 6" key="1">
    <citation type="journal article" date="2021" name="Int. J. Syst. Evol. Microbiol.">
        <title>Steroidobacter gossypii sp. nov., isolated from soil of cotton cropping field.</title>
        <authorList>
            <person name="Huang R."/>
            <person name="Yang S."/>
            <person name="Zhen C."/>
            <person name="Liu W."/>
        </authorList>
    </citation>
    <scope>NUCLEOTIDE SEQUENCE [LARGE SCALE GENOMIC DNA]</scope>
    <source>
        <strain evidence="5 6">S1-65</strain>
    </source>
</reference>
<evidence type="ECO:0000313" key="5">
    <source>
        <dbReference type="EMBL" id="MBM0108571.1"/>
    </source>
</evidence>
<keyword evidence="1" id="KW-0889">Transcription antitermination</keyword>
<sequence length="168" mass="18986">MMMQSSVEPWFVLRTRSHHENTAHNDLRVRRINSYLPLRTVTRNRNGRRTPMQVPLFPGYIFVQPRLEQFENIRYVRGSCGLVLHGMKPAPMPEKDLEAVRILVGSGAALAVNPQLIPGQRVEVIAGPFMGVQGELIRVKCQQRLVLNTHLLNSSVSVEVDADKVVIL</sequence>
<dbReference type="EMBL" id="JAEVLS010000008">
    <property type="protein sequence ID" value="MBM0108571.1"/>
    <property type="molecule type" value="Genomic_DNA"/>
</dbReference>
<dbReference type="NCBIfam" id="NF033644">
    <property type="entry name" value="antiterm_UpxY"/>
    <property type="match status" value="1"/>
</dbReference>
<dbReference type="Proteomes" id="UP000661077">
    <property type="component" value="Unassembled WGS sequence"/>
</dbReference>
<dbReference type="InterPro" id="IPR008991">
    <property type="entry name" value="Translation_prot_SH3-like_sf"/>
</dbReference>
<evidence type="ECO:0000259" key="4">
    <source>
        <dbReference type="SMART" id="SM00738"/>
    </source>
</evidence>
<dbReference type="PANTHER" id="PTHR30265:SF4">
    <property type="entry name" value="KOW MOTIF FAMILY PROTEIN, EXPRESSED"/>
    <property type="match status" value="1"/>
</dbReference>
<keyword evidence="3" id="KW-0804">Transcription</keyword>
<dbReference type="SMART" id="SM00738">
    <property type="entry name" value="NGN"/>
    <property type="match status" value="1"/>
</dbReference>
<keyword evidence="6" id="KW-1185">Reference proteome</keyword>
<dbReference type="RefSeq" id="WP_203170720.1">
    <property type="nucleotide sequence ID" value="NZ_JAEVLS010000008.1"/>
</dbReference>
<dbReference type="Pfam" id="PF02357">
    <property type="entry name" value="NusG"/>
    <property type="match status" value="1"/>
</dbReference>